<name>A0A399EUJ8_9DEIN</name>
<proteinExistence type="predicted"/>
<keyword evidence="2" id="KW-1185">Reference proteome</keyword>
<evidence type="ECO:0000313" key="1">
    <source>
        <dbReference type="EMBL" id="RIH88287.1"/>
    </source>
</evidence>
<dbReference type="Proteomes" id="UP000265715">
    <property type="component" value="Unassembled WGS sequence"/>
</dbReference>
<organism evidence="1 2">
    <name type="scientific">Calidithermus terrae</name>
    <dbReference type="NCBI Taxonomy" id="1408545"/>
    <lineage>
        <taxon>Bacteria</taxon>
        <taxon>Thermotogati</taxon>
        <taxon>Deinococcota</taxon>
        <taxon>Deinococci</taxon>
        <taxon>Thermales</taxon>
        <taxon>Thermaceae</taxon>
        <taxon>Calidithermus</taxon>
    </lineage>
</organism>
<dbReference type="Gene3D" id="3.40.50.300">
    <property type="entry name" value="P-loop containing nucleotide triphosphate hydrolases"/>
    <property type="match status" value="1"/>
</dbReference>
<reference evidence="1 2" key="1">
    <citation type="submission" date="2018-08" db="EMBL/GenBank/DDBJ databases">
        <title>Meiothermus terrae DSM 26712 genome sequencing project.</title>
        <authorList>
            <person name="Da Costa M.S."/>
            <person name="Albuquerque L."/>
            <person name="Raposo P."/>
            <person name="Froufe H.J.C."/>
            <person name="Barroso C.S."/>
            <person name="Egas C."/>
        </authorList>
    </citation>
    <scope>NUCLEOTIDE SEQUENCE [LARGE SCALE GENOMIC DNA]</scope>
    <source>
        <strain evidence="1 2">DSM 26712</strain>
    </source>
</reference>
<dbReference type="RefSeq" id="WP_170159556.1">
    <property type="nucleotide sequence ID" value="NZ_QXDL01000027.1"/>
</dbReference>
<protein>
    <recommendedName>
        <fullName evidence="3">AAA domain protein</fullName>
    </recommendedName>
</protein>
<dbReference type="SUPFAM" id="SSF52540">
    <property type="entry name" value="P-loop containing nucleoside triphosphate hydrolases"/>
    <property type="match status" value="1"/>
</dbReference>
<comment type="caution">
    <text evidence="1">The sequence shown here is derived from an EMBL/GenBank/DDBJ whole genome shotgun (WGS) entry which is preliminary data.</text>
</comment>
<accession>A0A399EUJ8</accession>
<evidence type="ECO:0000313" key="2">
    <source>
        <dbReference type="Proteomes" id="UP000265715"/>
    </source>
</evidence>
<sequence>MEQQKLLEQQRDICIGDAEGGRGIAFGTVNLVHAPAKSGKTVMMLAMMGRVLRGVNGQAKLDHVGIQADHVLYIYHPTEASPDELIAEATRPGVDWVPDEAVSYIIPIRQLRDVLRLVEHAPRTLVVVDCLSLFLPPSERGTIAENDPEHLNHKLFIPLQEAAQAGNACVFLLHHDGKNLNPTQRAKKQAYRGATVLVDRSKHVLRVELKQGRDGKFYTEFVYSQGRAQGYLRGTLLTVDFDNVSARQPKPVKAQTKRAKEYKKDFIQLLIHKGIRLEEGGLLYQAVSEDKAIQWLEQAGSSDPRNLISQWIKRSQEDNSFEFRRIQHHGTTYIAYRMDLKQLPQAS</sequence>
<dbReference type="AlphaFoldDB" id="A0A399EUJ8"/>
<evidence type="ECO:0008006" key="3">
    <source>
        <dbReference type="Google" id="ProtNLM"/>
    </source>
</evidence>
<dbReference type="EMBL" id="QXDL01000027">
    <property type="protein sequence ID" value="RIH88287.1"/>
    <property type="molecule type" value="Genomic_DNA"/>
</dbReference>
<dbReference type="InterPro" id="IPR027417">
    <property type="entry name" value="P-loop_NTPase"/>
</dbReference>
<gene>
    <name evidence="1" type="ORF">Mterra_00991</name>
</gene>